<dbReference type="Gene3D" id="2.60.120.260">
    <property type="entry name" value="Galactose-binding domain-like"/>
    <property type="match status" value="1"/>
</dbReference>
<sequence>MGRRRMAVLGLAALCVSFGISDVDIAEAHGGGGSTGVVASALAERTTPAYRLWYTQPATSWEREGLPVGNGSLGGVVFGGVNVERLQFNEKTLWTGGPAPGREYTNGNWTSPRPGALAEARRLIDEQVQVDPERITELLGQPKVGYGSYTTFGEIRLDFGDLGPVRDYVRDLTLDEGIASVSFEAGGVRYRREFFASYPDQVLVTRLTADQPGALTFTLSQTVPEGRGNTQVTRDGARLTVAGNLDDNGLRFESQLHVTAEGGTVSGTASTVTVTGADAVTIVLAAGTDYADEYPTYRGEDPHARVTATVDAAAAKPYAELRAAHVADVVALFDRFHLDLGQELPDIPTDELLRRYGEGTLEPAHARYLEALYTQYGRYLLIGSSRPGSLPANLQGVWAEGVSNPWGADYHVNINLQMNYWLAEVTNLAETTPPLHEFIDALRAPGRVSAREMFGADGWVVQNETNPFGYTGVHDWSTSFWFPEAGAWLTRHLWEHYLFTLDRDFLADRAYPVMKETAKFWLDFLVEDPRDGTLVVSPSYSPEHGPYTAGASMSQQIVWDLLTNTIAASEELGVDEEFRERLRKTRDRLDPGLRIGSWGQLQEWKIDNDDPTNDHRHVSHLYALHPGNQISPRTTPEYAEAARVSLRARGDGGTGWSKAWKINFWARLLDGDHAHTMLREQLTHSTLPNLWDTHPPFQIDGNFGGTAGVAEMLVQSHLDAIDVLPALPRVWRNGSVDGLRARGAFTVGVTWREGAVTEVRLRSDKGRDAVLRHEAFRGPVRVYGADGRPAPFRVEGDRIVLPTKAGASYRIVPQAVIATDAPVEVVRPGSPISVDVTVTANDRRAVPATRVWLDTPEGWSVSDTVQLPPVRSGRSATASFTVDLPADVADGTYALTARVASDDWTVSSRVVVDVARENLALGKATTQSSTAFDGEAARAVDGNTSGVWSAGSVTHTDFEPEAWWQVDLGAVTEVDEIRVWNRTDCCAERLTDFYVHVSDRPFASTSLAETLADPDVWSYHHEGTAGTPSVVEVGRTGRYVRVQLAGDNALSLAEVQVYGA</sequence>
<dbReference type="SUPFAM" id="SSF49785">
    <property type="entry name" value="Galactose-binding domain-like"/>
    <property type="match status" value="1"/>
</dbReference>
<dbReference type="OrthoDB" id="9802600at2"/>
<feature type="domain" description="F5/8 type C" evidence="4">
    <location>
        <begin position="899"/>
        <end position="1060"/>
    </location>
</feature>
<dbReference type="InterPro" id="IPR012341">
    <property type="entry name" value="6hp_glycosidase-like_sf"/>
</dbReference>
<dbReference type="InterPro" id="IPR006585">
    <property type="entry name" value="FTP1"/>
</dbReference>
<dbReference type="GO" id="GO:0004560">
    <property type="term" value="F:alpha-L-fucosidase activity"/>
    <property type="evidence" value="ECO:0007669"/>
    <property type="project" value="TreeGrafter"/>
</dbReference>
<dbReference type="InterPro" id="IPR008979">
    <property type="entry name" value="Galactose-bd-like_sf"/>
</dbReference>
<dbReference type="InterPro" id="IPR013783">
    <property type="entry name" value="Ig-like_fold"/>
</dbReference>
<keyword evidence="3" id="KW-1015">Disulfide bond</keyword>
<dbReference type="Pfam" id="PF21307">
    <property type="entry name" value="Glyco_hydro_95_C"/>
    <property type="match status" value="1"/>
</dbReference>
<proteinExistence type="predicted"/>
<comment type="caution">
    <text evidence="5">The sequence shown here is derived from an EMBL/GenBank/DDBJ whole genome shotgun (WGS) entry which is preliminary data.</text>
</comment>
<dbReference type="PROSITE" id="PS50022">
    <property type="entry name" value="FA58C_3"/>
    <property type="match status" value="1"/>
</dbReference>
<keyword evidence="2" id="KW-0106">Calcium</keyword>
<keyword evidence="6" id="KW-1185">Reference proteome</keyword>
<dbReference type="EMBL" id="QTUC01000001">
    <property type="protein sequence ID" value="REF36587.1"/>
    <property type="molecule type" value="Genomic_DNA"/>
</dbReference>
<evidence type="ECO:0000313" key="5">
    <source>
        <dbReference type="EMBL" id="REF36587.1"/>
    </source>
</evidence>
<dbReference type="Pfam" id="PF22124">
    <property type="entry name" value="Glyco_hydro_95_cat"/>
    <property type="match status" value="1"/>
</dbReference>
<gene>
    <name evidence="5" type="ORF">DFJ64_2000</name>
</gene>
<dbReference type="AlphaFoldDB" id="A0A3D9V4Z0"/>
<dbReference type="Gene3D" id="1.50.10.10">
    <property type="match status" value="1"/>
</dbReference>
<reference evidence="5 6" key="1">
    <citation type="submission" date="2018-08" db="EMBL/GenBank/DDBJ databases">
        <title>Sequencing the genomes of 1000 actinobacteria strains.</title>
        <authorList>
            <person name="Klenk H.-P."/>
        </authorList>
    </citation>
    <scope>NUCLEOTIDE SEQUENCE [LARGE SCALE GENOMIC DNA]</scope>
    <source>
        <strain evidence="5 6">DSM 22891</strain>
    </source>
</reference>
<dbReference type="SUPFAM" id="SSF48208">
    <property type="entry name" value="Six-hairpin glycosidases"/>
    <property type="match status" value="1"/>
</dbReference>
<organism evidence="5 6">
    <name type="scientific">Thermasporomyces composti</name>
    <dbReference type="NCBI Taxonomy" id="696763"/>
    <lineage>
        <taxon>Bacteria</taxon>
        <taxon>Bacillati</taxon>
        <taxon>Actinomycetota</taxon>
        <taxon>Actinomycetes</taxon>
        <taxon>Propionibacteriales</taxon>
        <taxon>Nocardioidaceae</taxon>
        <taxon>Thermasporomyces</taxon>
    </lineage>
</organism>
<evidence type="ECO:0000313" key="6">
    <source>
        <dbReference type="Proteomes" id="UP000256485"/>
    </source>
</evidence>
<dbReference type="PANTHER" id="PTHR31084:SF19">
    <property type="entry name" value="GLYCOSYL HYDROLASE FAMILY 95 N-TERMINAL DOMAIN-CONTAINING PROTEIN"/>
    <property type="match status" value="1"/>
</dbReference>
<dbReference type="Proteomes" id="UP000256485">
    <property type="component" value="Unassembled WGS sequence"/>
</dbReference>
<name>A0A3D9V4Z0_THECX</name>
<dbReference type="InterPro" id="IPR049053">
    <property type="entry name" value="AFCA-like_C"/>
</dbReference>
<evidence type="ECO:0000256" key="1">
    <source>
        <dbReference type="ARBA" id="ARBA00022723"/>
    </source>
</evidence>
<dbReference type="Pfam" id="PF22633">
    <property type="entry name" value="F5_F8_type_C_2"/>
    <property type="match status" value="1"/>
</dbReference>
<dbReference type="InterPro" id="IPR027414">
    <property type="entry name" value="GH95_N_dom"/>
</dbReference>
<dbReference type="SMART" id="SM00607">
    <property type="entry name" value="FTP"/>
    <property type="match status" value="1"/>
</dbReference>
<protein>
    <submittedName>
        <fullName evidence="5">Alpha-L-fucosidase 2</fullName>
    </submittedName>
</protein>
<evidence type="ECO:0000256" key="3">
    <source>
        <dbReference type="ARBA" id="ARBA00023157"/>
    </source>
</evidence>
<dbReference type="InterPro" id="IPR018905">
    <property type="entry name" value="A-galactase_NEW3"/>
</dbReference>
<dbReference type="GO" id="GO:0046872">
    <property type="term" value="F:metal ion binding"/>
    <property type="evidence" value="ECO:0007669"/>
    <property type="project" value="UniProtKB-KW"/>
</dbReference>
<accession>A0A3D9V4Z0</accession>
<evidence type="ECO:0000259" key="4">
    <source>
        <dbReference type="PROSITE" id="PS50022"/>
    </source>
</evidence>
<dbReference type="InterPro" id="IPR054363">
    <property type="entry name" value="GH95_cat"/>
</dbReference>
<evidence type="ECO:0000256" key="2">
    <source>
        <dbReference type="ARBA" id="ARBA00022837"/>
    </source>
</evidence>
<dbReference type="Pfam" id="PF14498">
    <property type="entry name" value="Glyco_hyd_65N_2"/>
    <property type="match status" value="1"/>
</dbReference>
<dbReference type="RefSeq" id="WP_115850204.1">
    <property type="nucleotide sequence ID" value="NZ_QTUC01000001.1"/>
</dbReference>
<keyword evidence="1" id="KW-0479">Metal-binding</keyword>
<dbReference type="PANTHER" id="PTHR31084">
    <property type="entry name" value="ALPHA-L-FUCOSIDASE 2"/>
    <property type="match status" value="1"/>
</dbReference>
<dbReference type="GO" id="GO:0005975">
    <property type="term" value="P:carbohydrate metabolic process"/>
    <property type="evidence" value="ECO:0007669"/>
    <property type="project" value="InterPro"/>
</dbReference>
<dbReference type="InterPro" id="IPR000421">
    <property type="entry name" value="FA58C"/>
</dbReference>
<dbReference type="Pfam" id="PF10633">
    <property type="entry name" value="NPCBM_assoc"/>
    <property type="match status" value="1"/>
</dbReference>
<dbReference type="Gene3D" id="2.60.40.10">
    <property type="entry name" value="Immunoglobulins"/>
    <property type="match status" value="1"/>
</dbReference>
<dbReference type="InterPro" id="IPR008928">
    <property type="entry name" value="6-hairpin_glycosidase_sf"/>
</dbReference>